<reference evidence="2 3" key="1">
    <citation type="submission" date="2016-10" db="EMBL/GenBank/DDBJ databases">
        <title>Draft genome sequence of Coniochaeta ligniaria NRRL30616, a lignocellulolytic fungus for bioabatement of inhibitors in plant biomass hydrolysates.</title>
        <authorList>
            <consortium name="DOE Joint Genome Institute"/>
            <person name="Jimenez D.J."/>
            <person name="Hector R.E."/>
            <person name="Riley R."/>
            <person name="Sun H."/>
            <person name="Grigoriev I.V."/>
            <person name="Van Elsas J.D."/>
            <person name="Nichols N.N."/>
        </authorList>
    </citation>
    <scope>NUCLEOTIDE SEQUENCE [LARGE SCALE GENOMIC DNA]</scope>
    <source>
        <strain evidence="2 3">NRRL 30616</strain>
    </source>
</reference>
<organism evidence="2 3">
    <name type="scientific">Coniochaeta ligniaria NRRL 30616</name>
    <dbReference type="NCBI Taxonomy" id="1408157"/>
    <lineage>
        <taxon>Eukaryota</taxon>
        <taxon>Fungi</taxon>
        <taxon>Dikarya</taxon>
        <taxon>Ascomycota</taxon>
        <taxon>Pezizomycotina</taxon>
        <taxon>Sordariomycetes</taxon>
        <taxon>Sordariomycetidae</taxon>
        <taxon>Coniochaetales</taxon>
        <taxon>Coniochaetaceae</taxon>
        <taxon>Coniochaeta</taxon>
    </lineage>
</organism>
<dbReference type="Proteomes" id="UP000182658">
    <property type="component" value="Unassembled WGS sequence"/>
</dbReference>
<sequence>MIQPRPALALSLSHSCLLIRPETAINTVPLKIHIVNIINPNKAGQPSVAPAAVGQSGLEDVSLGLNQTFFFDEYLGLWDNARSLNLKVYSSQNSVLVAVSARLAHGKYLTAPQTSPEYADYATRAAPISPNDRYSQRHLRPWPTPTAHAHGPE</sequence>
<feature type="region of interest" description="Disordered" evidence="1">
    <location>
        <begin position="125"/>
        <end position="153"/>
    </location>
</feature>
<keyword evidence="3" id="KW-1185">Reference proteome</keyword>
<name>A0A1J7J5S7_9PEZI</name>
<dbReference type="InParanoid" id="A0A1J7J5S7"/>
<dbReference type="AlphaFoldDB" id="A0A1J7J5S7"/>
<evidence type="ECO:0000313" key="2">
    <source>
        <dbReference type="EMBL" id="OIW25160.1"/>
    </source>
</evidence>
<evidence type="ECO:0000256" key="1">
    <source>
        <dbReference type="SAM" id="MobiDB-lite"/>
    </source>
</evidence>
<proteinExistence type="predicted"/>
<protein>
    <submittedName>
        <fullName evidence="2">Uncharacterized protein</fullName>
    </submittedName>
</protein>
<dbReference type="EMBL" id="KV875102">
    <property type="protein sequence ID" value="OIW25160.1"/>
    <property type="molecule type" value="Genomic_DNA"/>
</dbReference>
<accession>A0A1J7J5S7</accession>
<evidence type="ECO:0000313" key="3">
    <source>
        <dbReference type="Proteomes" id="UP000182658"/>
    </source>
</evidence>
<gene>
    <name evidence="2" type="ORF">CONLIGDRAFT_673303</name>
</gene>